<feature type="domain" description="DDH" evidence="1">
    <location>
        <begin position="16"/>
        <end position="169"/>
    </location>
</feature>
<dbReference type="EMBL" id="BAABHA010000014">
    <property type="protein sequence ID" value="GAA4389849.1"/>
    <property type="molecule type" value="Genomic_DNA"/>
</dbReference>
<evidence type="ECO:0000313" key="3">
    <source>
        <dbReference type="EMBL" id="GAA4389849.1"/>
    </source>
</evidence>
<comment type="caution">
    <text evidence="3">The sequence shown here is derived from an EMBL/GenBank/DDBJ whole genome shotgun (WGS) entry which is preliminary data.</text>
</comment>
<keyword evidence="4" id="KW-1185">Reference proteome</keyword>
<feature type="domain" description="DHHA1" evidence="2">
    <location>
        <begin position="250"/>
        <end position="328"/>
    </location>
</feature>
<evidence type="ECO:0000259" key="2">
    <source>
        <dbReference type="Pfam" id="PF02272"/>
    </source>
</evidence>
<evidence type="ECO:0000259" key="1">
    <source>
        <dbReference type="Pfam" id="PF01368"/>
    </source>
</evidence>
<dbReference type="Pfam" id="PF01368">
    <property type="entry name" value="DHH"/>
    <property type="match status" value="1"/>
</dbReference>
<dbReference type="InterPro" id="IPR003156">
    <property type="entry name" value="DHHA1_dom"/>
</dbReference>
<dbReference type="InterPro" id="IPR001667">
    <property type="entry name" value="DDH_dom"/>
</dbReference>
<dbReference type="InterPro" id="IPR051319">
    <property type="entry name" value="Oligoribo/pAp-PDE_c-di-AMP_PDE"/>
</dbReference>
<dbReference type="PANTHER" id="PTHR47618:SF1">
    <property type="entry name" value="BIFUNCTIONAL OLIGORIBONUCLEASE AND PAP PHOSPHATASE NRNA"/>
    <property type="match status" value="1"/>
</dbReference>
<dbReference type="Gene3D" id="3.90.1640.10">
    <property type="entry name" value="inorganic pyrophosphatase (n-terminal core)"/>
    <property type="match status" value="1"/>
</dbReference>
<dbReference type="Gene3D" id="3.10.310.30">
    <property type="match status" value="1"/>
</dbReference>
<dbReference type="InterPro" id="IPR038763">
    <property type="entry name" value="DHH_sf"/>
</dbReference>
<reference evidence="4" key="1">
    <citation type="journal article" date="2019" name="Int. J. Syst. Evol. Microbiol.">
        <title>The Global Catalogue of Microorganisms (GCM) 10K type strain sequencing project: providing services to taxonomists for standard genome sequencing and annotation.</title>
        <authorList>
            <consortium name="The Broad Institute Genomics Platform"/>
            <consortium name="The Broad Institute Genome Sequencing Center for Infectious Disease"/>
            <person name="Wu L."/>
            <person name="Ma J."/>
        </authorList>
    </citation>
    <scope>NUCLEOTIDE SEQUENCE [LARGE SCALE GENOMIC DNA]</scope>
    <source>
        <strain evidence="4">JCM 17924</strain>
    </source>
</reference>
<dbReference type="RefSeq" id="WP_345226825.1">
    <property type="nucleotide sequence ID" value="NZ_BAABHA010000014.1"/>
</dbReference>
<proteinExistence type="predicted"/>
<organism evidence="3 4">
    <name type="scientific">Hymenobacter koreensis</name>
    <dbReference type="NCBI Taxonomy" id="1084523"/>
    <lineage>
        <taxon>Bacteria</taxon>
        <taxon>Pseudomonadati</taxon>
        <taxon>Bacteroidota</taxon>
        <taxon>Cytophagia</taxon>
        <taxon>Cytophagales</taxon>
        <taxon>Hymenobacteraceae</taxon>
        <taxon>Hymenobacter</taxon>
    </lineage>
</organism>
<dbReference type="Proteomes" id="UP001500454">
    <property type="component" value="Unassembled WGS sequence"/>
</dbReference>
<dbReference type="Pfam" id="PF02272">
    <property type="entry name" value="DHHA1"/>
    <property type="match status" value="1"/>
</dbReference>
<protein>
    <submittedName>
        <fullName evidence="3">Bifunctional oligoribonuclease/PAP phosphatase NrnA</fullName>
    </submittedName>
</protein>
<dbReference type="PANTHER" id="PTHR47618">
    <property type="entry name" value="BIFUNCTIONAL OLIGORIBONUCLEASE AND PAP PHOSPHATASE NRNA"/>
    <property type="match status" value="1"/>
</dbReference>
<sequence length="346" mass="38360">MHDVTALKELLQEPRHIFITTHHKPDADALGSSLGLAGYLRKKGHHVTVVTPSDYPDFLSWMPGNEDVIVYEPRRNDRQVREIIGTAEVLFCLDFSSLGRIHELGEYVRQAPGKKVLVDHHEQPEPFADIAFSFPSAAATAELVFELIRDLGDQALIDPAIGECLYAGIMTDTGSFRHPSTSRNVHLIIAELLDAGIDLSSVHRRIYDSHSEERLRFLGFVLKDKLRVLREYNTAYIAITADELKQYHSKTGDTEGLVNFALSIEGIVFAAILIDRVQAVKISFRSVGSFSVSEFSRRHFNGGGHHNAAGGISHEPLETTVQKFLSLLPDYQADLVTAPLAVGPSQ</sequence>
<name>A0ABP8JF42_9BACT</name>
<gene>
    <name evidence="3" type="ORF">GCM10023186_37530</name>
</gene>
<evidence type="ECO:0000313" key="4">
    <source>
        <dbReference type="Proteomes" id="UP001500454"/>
    </source>
</evidence>
<accession>A0ABP8JF42</accession>
<dbReference type="SUPFAM" id="SSF64182">
    <property type="entry name" value="DHH phosphoesterases"/>
    <property type="match status" value="1"/>
</dbReference>